<keyword evidence="2" id="KW-1185">Reference proteome</keyword>
<dbReference type="EMBL" id="FNAC01000082">
    <property type="protein sequence ID" value="SDD85798.1"/>
    <property type="molecule type" value="Genomic_DNA"/>
</dbReference>
<proteinExistence type="predicted"/>
<organism evidence="1 2">
    <name type="scientific">Algoriphagus faecimaris</name>
    <dbReference type="NCBI Taxonomy" id="686796"/>
    <lineage>
        <taxon>Bacteria</taxon>
        <taxon>Pseudomonadati</taxon>
        <taxon>Bacteroidota</taxon>
        <taxon>Cytophagia</taxon>
        <taxon>Cytophagales</taxon>
        <taxon>Cyclobacteriaceae</taxon>
        <taxon>Algoriphagus</taxon>
    </lineage>
</organism>
<dbReference type="Proteomes" id="UP000199060">
    <property type="component" value="Unassembled WGS sequence"/>
</dbReference>
<accession>A0A1G6Y5Y3</accession>
<evidence type="ECO:0000313" key="2">
    <source>
        <dbReference type="Proteomes" id="UP000199060"/>
    </source>
</evidence>
<sequence length="195" mass="22606">MESATHIISMEELQKVAQKEDWNQLWVILVAHCINRLINRYGIKGNKDELLKISEEKLSEVLSLVLVEGTRNWNTDGYKTFKDFLVSVIDSYLNNSFNKSKSKEEPTEEIINSSEDGSPEDIMIYEELRQEAYAFLETEGSSDEELMIFECMADGVVKPKAIREDLGISESDFHNAWRRLKPRLNKLRQKLLTNE</sequence>
<protein>
    <submittedName>
        <fullName evidence="1">Uncharacterized protein</fullName>
    </submittedName>
</protein>
<gene>
    <name evidence="1" type="ORF">SAMN04488104_10824</name>
</gene>
<dbReference type="AlphaFoldDB" id="A0A1G6Y5Y3"/>
<dbReference type="STRING" id="686796.SAMN04488104_10824"/>
<evidence type="ECO:0000313" key="1">
    <source>
        <dbReference type="EMBL" id="SDD85798.1"/>
    </source>
</evidence>
<reference evidence="2" key="1">
    <citation type="submission" date="2016-10" db="EMBL/GenBank/DDBJ databases">
        <authorList>
            <person name="Varghese N."/>
            <person name="Submissions S."/>
        </authorList>
    </citation>
    <scope>NUCLEOTIDE SEQUENCE [LARGE SCALE GENOMIC DNA]</scope>
    <source>
        <strain evidence="2">DSM 23095</strain>
    </source>
</reference>
<name>A0A1G6Y5Y3_9BACT</name>